<reference evidence="1" key="1">
    <citation type="submission" date="2020-03" db="EMBL/GenBank/DDBJ databases">
        <title>A mixture of massive structural variations and highly conserved coding sequences in Ustilaginoidea virens genome.</title>
        <authorList>
            <person name="Zhang K."/>
            <person name="Zhao Z."/>
            <person name="Zhang Z."/>
            <person name="Li Y."/>
            <person name="Hsiang T."/>
            <person name="Sun W."/>
        </authorList>
    </citation>
    <scope>NUCLEOTIDE SEQUENCE</scope>
    <source>
        <strain evidence="1">UV-8b</strain>
    </source>
</reference>
<dbReference type="GeneID" id="66062629"/>
<dbReference type="EMBL" id="CP072754">
    <property type="protein sequence ID" value="QUC17610.1"/>
    <property type="molecule type" value="Genomic_DNA"/>
</dbReference>
<dbReference type="RefSeq" id="XP_042995283.1">
    <property type="nucleotide sequence ID" value="XM_043139349.1"/>
</dbReference>
<protein>
    <submittedName>
        <fullName evidence="1">Uncharacterized protein</fullName>
    </submittedName>
</protein>
<dbReference type="Proteomes" id="UP000027002">
    <property type="component" value="Chromosome 2"/>
</dbReference>
<organism evidence="1 2">
    <name type="scientific">Ustilaginoidea virens</name>
    <name type="common">Rice false smut fungus</name>
    <name type="synonym">Villosiclava virens</name>
    <dbReference type="NCBI Taxonomy" id="1159556"/>
    <lineage>
        <taxon>Eukaryota</taxon>
        <taxon>Fungi</taxon>
        <taxon>Dikarya</taxon>
        <taxon>Ascomycota</taxon>
        <taxon>Pezizomycotina</taxon>
        <taxon>Sordariomycetes</taxon>
        <taxon>Hypocreomycetidae</taxon>
        <taxon>Hypocreales</taxon>
        <taxon>Clavicipitaceae</taxon>
        <taxon>Ustilaginoidea</taxon>
    </lineage>
</organism>
<dbReference type="AlphaFoldDB" id="A0A8E5HLT1"/>
<evidence type="ECO:0000313" key="2">
    <source>
        <dbReference type="Proteomes" id="UP000027002"/>
    </source>
</evidence>
<proteinExistence type="predicted"/>
<dbReference type="KEGG" id="uvi:66062629"/>
<evidence type="ECO:0000313" key="1">
    <source>
        <dbReference type="EMBL" id="QUC17610.1"/>
    </source>
</evidence>
<sequence>MRRCAPYWKAPPVWEPPAPTPCPMTCLPLLSSEAEQSHKVTQVGGGAFLSHPWPMESESACGPVWLFSAPSGTGILAQRSD</sequence>
<accession>A0A8E5HLT1</accession>
<gene>
    <name evidence="1" type="ORF">UV8b_01851</name>
</gene>
<name>A0A8E5HLT1_USTVR</name>
<keyword evidence="2" id="KW-1185">Reference proteome</keyword>